<protein>
    <submittedName>
        <fullName evidence="3">Putative xanthine dehydrogenase subunit A</fullName>
        <ecNumber evidence="3">1.17.1.4</ecNumber>
    </submittedName>
</protein>
<dbReference type="EMBL" id="MLJW01000037">
    <property type="protein sequence ID" value="OIR07491.1"/>
    <property type="molecule type" value="Genomic_DNA"/>
</dbReference>
<dbReference type="Gene3D" id="3.40.50.720">
    <property type="entry name" value="NAD(P)-binding Rossmann-like Domain"/>
    <property type="match status" value="1"/>
</dbReference>
<dbReference type="PANTHER" id="PTHR30388">
    <property type="entry name" value="ALDEHYDE OXIDOREDUCTASE MOLYBDENUM COFACTOR ASSEMBLY PROTEIN"/>
    <property type="match status" value="1"/>
</dbReference>
<accession>A0A1J5SHU7</accession>
<dbReference type="InterPro" id="IPR003777">
    <property type="entry name" value="XdhC_CoxI"/>
</dbReference>
<comment type="caution">
    <text evidence="3">The sequence shown here is derived from an EMBL/GenBank/DDBJ whole genome shotgun (WGS) entry which is preliminary data.</text>
</comment>
<dbReference type="InterPro" id="IPR027051">
    <property type="entry name" value="XdhC_Rossmann_dom"/>
</dbReference>
<dbReference type="InterPro" id="IPR052698">
    <property type="entry name" value="MoCofactor_Util/Proc"/>
</dbReference>
<feature type="domain" description="XdhC- CoxI" evidence="1">
    <location>
        <begin position="11"/>
        <end position="76"/>
    </location>
</feature>
<sequence>MRAIAKTLAEWSAQALPFALATVVSVEGSHPRAPGACLIVSADGERFAGSVSSGCLEAELIDAAPGVVASGRVLHFEFGPEAEPPWREGLSCGGIIRVRLEPWWGLSPDARIREVATLSLGWLSSGAGGFVLSRDGSHFARGDDGREAGDRSAFSPSEIASATRALEENASSALLGTGDESGFLRVVARPPRLAIVGAVEIAEHLVPMAHRCGYATVVIDPRRHYADPRRFSERPGVLLNTWPQDAVSGLGLGPRDAAVVLTHDPKIDDAALGALLATSVGHIGALGSARSHAERLERLGALGHGPEALARIEGPAGIRLGRADAAAIALGILAGLVRRQGKG</sequence>
<feature type="domain" description="XdhC Rossmann" evidence="2">
    <location>
        <begin position="193"/>
        <end position="335"/>
    </location>
</feature>
<dbReference type="Pfam" id="PF02625">
    <property type="entry name" value="XdhC_CoxI"/>
    <property type="match status" value="1"/>
</dbReference>
<evidence type="ECO:0000259" key="1">
    <source>
        <dbReference type="Pfam" id="PF02625"/>
    </source>
</evidence>
<name>A0A1J5SHU7_9ZZZZ</name>
<dbReference type="EC" id="1.17.1.4" evidence="3"/>
<gene>
    <name evidence="3" type="primary">pucA_3</name>
    <name evidence="3" type="ORF">GALL_104500</name>
</gene>
<evidence type="ECO:0000259" key="2">
    <source>
        <dbReference type="Pfam" id="PF13478"/>
    </source>
</evidence>
<dbReference type="AlphaFoldDB" id="A0A1J5SHU7"/>
<keyword evidence="3" id="KW-0560">Oxidoreductase</keyword>
<proteinExistence type="predicted"/>
<dbReference type="Pfam" id="PF13478">
    <property type="entry name" value="XdhC_C"/>
    <property type="match status" value="1"/>
</dbReference>
<dbReference type="GO" id="GO:0004854">
    <property type="term" value="F:xanthine dehydrogenase activity"/>
    <property type="evidence" value="ECO:0007669"/>
    <property type="project" value="UniProtKB-EC"/>
</dbReference>
<reference evidence="3" key="1">
    <citation type="submission" date="2016-10" db="EMBL/GenBank/DDBJ databases">
        <title>Sequence of Gallionella enrichment culture.</title>
        <authorList>
            <person name="Poehlein A."/>
            <person name="Muehling M."/>
            <person name="Daniel R."/>
        </authorList>
    </citation>
    <scope>NUCLEOTIDE SEQUENCE</scope>
</reference>
<dbReference type="PANTHER" id="PTHR30388:SF4">
    <property type="entry name" value="MOLYBDENUM COFACTOR INSERTION CHAPERONE PAOD"/>
    <property type="match status" value="1"/>
</dbReference>
<organism evidence="3">
    <name type="scientific">mine drainage metagenome</name>
    <dbReference type="NCBI Taxonomy" id="410659"/>
    <lineage>
        <taxon>unclassified sequences</taxon>
        <taxon>metagenomes</taxon>
        <taxon>ecological metagenomes</taxon>
    </lineage>
</organism>
<evidence type="ECO:0000313" key="3">
    <source>
        <dbReference type="EMBL" id="OIR07491.1"/>
    </source>
</evidence>